<dbReference type="EMBL" id="FQWM01000006">
    <property type="protein sequence ID" value="SHH60911.1"/>
    <property type="molecule type" value="Genomic_DNA"/>
</dbReference>
<sequence>MELWVILSILAAFFQAVRFMLQKHLSQIKLSASGATFARFVYSSPLALLAAALYAAPGLAALPSLGIGFWGYGALGGFAQIAATVCTVMLFGRRNFAVGLTFKKTEVMMAAIIGMVILGDIISPLGFIALCVGLAGVLVLSGPIPVEGRWWTKLLSPSALLGLSAGALFGVSGVSYRAASLMVPGADPFERAILTLAAVTTMQMVGMAAWLYLRDRAEIGRVLGTWRTAIFVGLTSLAGSFCWFAAFTLQNAAYVKAVGQIELIFGFAASSLFFKEKITRREVFGIVLIATSVLVLVVYS</sequence>
<evidence type="ECO:0000313" key="3">
    <source>
        <dbReference type="EMBL" id="SHH60911.1"/>
    </source>
</evidence>
<keyword evidence="1" id="KW-1133">Transmembrane helix</keyword>
<organism evidence="3 4">
    <name type="scientific">Cognatishimia maritima</name>
    <dbReference type="NCBI Taxonomy" id="870908"/>
    <lineage>
        <taxon>Bacteria</taxon>
        <taxon>Pseudomonadati</taxon>
        <taxon>Pseudomonadota</taxon>
        <taxon>Alphaproteobacteria</taxon>
        <taxon>Rhodobacterales</taxon>
        <taxon>Paracoccaceae</taxon>
        <taxon>Cognatishimia</taxon>
    </lineage>
</organism>
<evidence type="ECO:0000259" key="2">
    <source>
        <dbReference type="Pfam" id="PF00892"/>
    </source>
</evidence>
<keyword evidence="4" id="KW-1185">Reference proteome</keyword>
<keyword evidence="1" id="KW-0812">Transmembrane</keyword>
<feature type="transmembrane region" description="Helical" evidence="1">
    <location>
        <begin position="192"/>
        <end position="213"/>
    </location>
</feature>
<keyword evidence="1" id="KW-0472">Membrane</keyword>
<gene>
    <name evidence="3" type="ORF">SAMN04488044_2871</name>
</gene>
<protein>
    <submittedName>
        <fullName evidence="3">EamA-like transporter family protein</fullName>
    </submittedName>
</protein>
<feature type="transmembrane region" description="Helical" evidence="1">
    <location>
        <begin position="42"/>
        <end position="62"/>
    </location>
</feature>
<feature type="transmembrane region" description="Helical" evidence="1">
    <location>
        <begin position="69"/>
        <end position="91"/>
    </location>
</feature>
<accession>A0A1M5UDB4</accession>
<dbReference type="OrthoDB" id="5243804at2"/>
<feature type="transmembrane region" description="Helical" evidence="1">
    <location>
        <begin position="154"/>
        <end position="172"/>
    </location>
</feature>
<feature type="transmembrane region" description="Helical" evidence="1">
    <location>
        <begin position="253"/>
        <end position="274"/>
    </location>
</feature>
<proteinExistence type="predicted"/>
<dbReference type="Pfam" id="PF00892">
    <property type="entry name" value="EamA"/>
    <property type="match status" value="1"/>
</dbReference>
<dbReference type="RefSeq" id="WP_072793707.1">
    <property type="nucleotide sequence ID" value="NZ_FQWM01000006.1"/>
</dbReference>
<evidence type="ECO:0000313" key="4">
    <source>
        <dbReference type="Proteomes" id="UP000184211"/>
    </source>
</evidence>
<dbReference type="InterPro" id="IPR000620">
    <property type="entry name" value="EamA_dom"/>
</dbReference>
<feature type="transmembrane region" description="Helical" evidence="1">
    <location>
        <begin position="111"/>
        <end position="142"/>
    </location>
</feature>
<feature type="transmembrane region" description="Helical" evidence="1">
    <location>
        <begin position="283"/>
        <end position="299"/>
    </location>
</feature>
<dbReference type="SUPFAM" id="SSF103481">
    <property type="entry name" value="Multidrug resistance efflux transporter EmrE"/>
    <property type="match status" value="2"/>
</dbReference>
<feature type="transmembrane region" description="Helical" evidence="1">
    <location>
        <begin position="225"/>
        <end position="247"/>
    </location>
</feature>
<dbReference type="STRING" id="870908.SAMN04488044_2871"/>
<dbReference type="AlphaFoldDB" id="A0A1M5UDB4"/>
<dbReference type="InterPro" id="IPR037185">
    <property type="entry name" value="EmrE-like"/>
</dbReference>
<dbReference type="GO" id="GO:0016020">
    <property type="term" value="C:membrane"/>
    <property type="evidence" value="ECO:0007669"/>
    <property type="project" value="InterPro"/>
</dbReference>
<name>A0A1M5UDB4_9RHOB</name>
<reference evidence="4" key="1">
    <citation type="submission" date="2016-11" db="EMBL/GenBank/DDBJ databases">
        <authorList>
            <person name="Varghese N."/>
            <person name="Submissions S."/>
        </authorList>
    </citation>
    <scope>NUCLEOTIDE SEQUENCE [LARGE SCALE GENOMIC DNA]</scope>
    <source>
        <strain evidence="4">DSM 28223</strain>
    </source>
</reference>
<feature type="domain" description="EamA" evidence="2">
    <location>
        <begin position="159"/>
        <end position="297"/>
    </location>
</feature>
<evidence type="ECO:0000256" key="1">
    <source>
        <dbReference type="SAM" id="Phobius"/>
    </source>
</evidence>
<dbReference type="Proteomes" id="UP000184211">
    <property type="component" value="Unassembled WGS sequence"/>
</dbReference>